<proteinExistence type="predicted"/>
<reference evidence="3" key="1">
    <citation type="journal article" date="2019" name="Int. J. Syst. Evol. Microbiol.">
        <title>The Global Catalogue of Microorganisms (GCM) 10K type strain sequencing project: providing services to taxonomists for standard genome sequencing and annotation.</title>
        <authorList>
            <consortium name="The Broad Institute Genomics Platform"/>
            <consortium name="The Broad Institute Genome Sequencing Center for Infectious Disease"/>
            <person name="Wu L."/>
            <person name="Ma J."/>
        </authorList>
    </citation>
    <scope>NUCLEOTIDE SEQUENCE [LARGE SCALE GENOMIC DNA]</scope>
    <source>
        <strain evidence="3">CGMCC 1.16226</strain>
    </source>
</reference>
<protein>
    <submittedName>
        <fullName evidence="2">PAAR-like domain-containing protein</fullName>
    </submittedName>
</protein>
<dbReference type="Pfam" id="PF13665">
    <property type="entry name" value="Tox-PAAR-like"/>
    <property type="match status" value="1"/>
</dbReference>
<sequence length="306" mass="31995">MTNTVFAEGMGFFHKGSPGKGIAPGDVCLTPPPPPGGPAPIPYVNVLSASDLTKGSKSVKFDGGNPTALENASEIATSTGNEAGTQGGGVVTHKTKGKGVFKLWSFVVKVEGKGVGRHGDMMAQNTASDLPNCIDAKAVNNFIIKLGKDYKDNCPPYDDTKHRPPLTDDQYAAVRGKPCWECASLPNPPTVFSTKVLKDAAGANVFIGKVVAVFARPNPKPHATGSTFNPDGSVKEAGMTPDHQPPLSVAWKMGGCKLPPPPAPAGFKQHMSSDKVVKPHCSAHARSQGKRAAAAADAWDFAKKVF</sequence>
<evidence type="ECO:0000313" key="3">
    <source>
        <dbReference type="Proteomes" id="UP001597349"/>
    </source>
</evidence>
<accession>A0ABW4WFG0</accession>
<evidence type="ECO:0000256" key="1">
    <source>
        <dbReference type="SAM" id="MobiDB-lite"/>
    </source>
</evidence>
<organism evidence="2 3">
    <name type="scientific">Mesorhizobium calcicola</name>
    <dbReference type="NCBI Taxonomy" id="1300310"/>
    <lineage>
        <taxon>Bacteria</taxon>
        <taxon>Pseudomonadati</taxon>
        <taxon>Pseudomonadota</taxon>
        <taxon>Alphaproteobacteria</taxon>
        <taxon>Hyphomicrobiales</taxon>
        <taxon>Phyllobacteriaceae</taxon>
        <taxon>Mesorhizobium</taxon>
    </lineage>
</organism>
<comment type="caution">
    <text evidence="2">The sequence shown here is derived from an EMBL/GenBank/DDBJ whole genome shotgun (WGS) entry which is preliminary data.</text>
</comment>
<keyword evidence="3" id="KW-1185">Reference proteome</keyword>
<name>A0ABW4WFG0_9HYPH</name>
<feature type="region of interest" description="Disordered" evidence="1">
    <location>
        <begin position="221"/>
        <end position="246"/>
    </location>
</feature>
<dbReference type="RefSeq" id="WP_379021530.1">
    <property type="nucleotide sequence ID" value="NZ_JBHUGY010000031.1"/>
</dbReference>
<dbReference type="EMBL" id="JBHUGY010000031">
    <property type="protein sequence ID" value="MFD2055361.1"/>
    <property type="molecule type" value="Genomic_DNA"/>
</dbReference>
<dbReference type="Proteomes" id="UP001597349">
    <property type="component" value="Unassembled WGS sequence"/>
</dbReference>
<evidence type="ECO:0000313" key="2">
    <source>
        <dbReference type="EMBL" id="MFD2055361.1"/>
    </source>
</evidence>
<gene>
    <name evidence="2" type="ORF">ACFSQT_20575</name>
</gene>